<sequence length="57" mass="6382">MSERNIQGFTMTQEQTGHLHALLSSIMEGRREITDLETRGGRGGVRTVYITTESLSE</sequence>
<dbReference type="EMBL" id="LAZR01012662">
    <property type="protein sequence ID" value="KKM25693.1"/>
    <property type="molecule type" value="Genomic_DNA"/>
</dbReference>
<proteinExistence type="predicted"/>
<gene>
    <name evidence="1" type="ORF">LCGC14_1592380</name>
</gene>
<accession>A0A0F9KUA3</accession>
<dbReference type="AlphaFoldDB" id="A0A0F9KUA3"/>
<reference evidence="1" key="1">
    <citation type="journal article" date="2015" name="Nature">
        <title>Complex archaea that bridge the gap between prokaryotes and eukaryotes.</title>
        <authorList>
            <person name="Spang A."/>
            <person name="Saw J.H."/>
            <person name="Jorgensen S.L."/>
            <person name="Zaremba-Niedzwiedzka K."/>
            <person name="Martijn J."/>
            <person name="Lind A.E."/>
            <person name="van Eijk R."/>
            <person name="Schleper C."/>
            <person name="Guy L."/>
            <person name="Ettema T.J."/>
        </authorList>
    </citation>
    <scope>NUCLEOTIDE SEQUENCE</scope>
</reference>
<protein>
    <submittedName>
        <fullName evidence="1">Uncharacterized protein</fullName>
    </submittedName>
</protein>
<evidence type="ECO:0000313" key="1">
    <source>
        <dbReference type="EMBL" id="KKM25693.1"/>
    </source>
</evidence>
<organism evidence="1">
    <name type="scientific">marine sediment metagenome</name>
    <dbReference type="NCBI Taxonomy" id="412755"/>
    <lineage>
        <taxon>unclassified sequences</taxon>
        <taxon>metagenomes</taxon>
        <taxon>ecological metagenomes</taxon>
    </lineage>
</organism>
<name>A0A0F9KUA3_9ZZZZ</name>
<comment type="caution">
    <text evidence="1">The sequence shown here is derived from an EMBL/GenBank/DDBJ whole genome shotgun (WGS) entry which is preliminary data.</text>
</comment>